<proteinExistence type="inferred from homology"/>
<evidence type="ECO:0000313" key="4">
    <source>
        <dbReference type="EMBL" id="QAR34116.1"/>
    </source>
</evidence>
<reference evidence="4 5" key="1">
    <citation type="submission" date="2019-01" db="EMBL/GenBank/DDBJ databases">
        <title>Geovibrio thiophilus DSM 11263, complete genome.</title>
        <authorList>
            <person name="Spring S."/>
            <person name="Bunk B."/>
            <person name="Sproer C."/>
        </authorList>
    </citation>
    <scope>NUCLEOTIDE SEQUENCE [LARGE SCALE GENOMIC DNA]</scope>
    <source>
        <strain evidence="4 5">DSM 11263</strain>
    </source>
</reference>
<dbReference type="EMBL" id="CP035108">
    <property type="protein sequence ID" value="QAR34116.1"/>
    <property type="molecule type" value="Genomic_DNA"/>
</dbReference>
<organism evidence="4 5">
    <name type="scientific">Geovibrio thiophilus</name>
    <dbReference type="NCBI Taxonomy" id="139438"/>
    <lineage>
        <taxon>Bacteria</taxon>
        <taxon>Pseudomonadati</taxon>
        <taxon>Deferribacterota</taxon>
        <taxon>Deferribacteres</taxon>
        <taxon>Deferribacterales</taxon>
        <taxon>Geovibrionaceae</taxon>
        <taxon>Geovibrio</taxon>
    </lineage>
</organism>
<protein>
    <submittedName>
        <fullName evidence="4">Hsp20/alpha crystallin family protein</fullName>
    </submittedName>
</protein>
<dbReference type="AlphaFoldDB" id="A0A3R5XYW0"/>
<dbReference type="PANTHER" id="PTHR11527">
    <property type="entry name" value="HEAT-SHOCK PROTEIN 20 FAMILY MEMBER"/>
    <property type="match status" value="1"/>
</dbReference>
<accession>A0A3R5XYW0</accession>
<dbReference type="CDD" id="cd06464">
    <property type="entry name" value="ACD_sHsps-like"/>
    <property type="match status" value="1"/>
</dbReference>
<dbReference type="KEGG" id="gtl:EP073_12090"/>
<dbReference type="InterPro" id="IPR008978">
    <property type="entry name" value="HSP20-like_chaperone"/>
</dbReference>
<dbReference type="PROSITE" id="PS01031">
    <property type="entry name" value="SHSP"/>
    <property type="match status" value="1"/>
</dbReference>
<gene>
    <name evidence="4" type="ORF">EP073_12090</name>
</gene>
<comment type="similarity">
    <text evidence="1 2">Belongs to the small heat shock protein (HSP20) family.</text>
</comment>
<dbReference type="InterPro" id="IPR002068">
    <property type="entry name" value="A-crystallin/Hsp20_dom"/>
</dbReference>
<dbReference type="RefSeq" id="WP_128467421.1">
    <property type="nucleotide sequence ID" value="NZ_CP035108.1"/>
</dbReference>
<dbReference type="Gene3D" id="2.60.40.790">
    <property type="match status" value="1"/>
</dbReference>
<dbReference type="InterPro" id="IPR031107">
    <property type="entry name" value="Small_HSP"/>
</dbReference>
<evidence type="ECO:0000313" key="5">
    <source>
        <dbReference type="Proteomes" id="UP000287502"/>
    </source>
</evidence>
<dbReference type="SUPFAM" id="SSF49764">
    <property type="entry name" value="HSP20-like chaperones"/>
    <property type="match status" value="1"/>
</dbReference>
<name>A0A3R5XYW0_9BACT</name>
<keyword evidence="5" id="KW-1185">Reference proteome</keyword>
<dbReference type="Proteomes" id="UP000287502">
    <property type="component" value="Chromosome"/>
</dbReference>
<evidence type="ECO:0000256" key="2">
    <source>
        <dbReference type="RuleBase" id="RU003616"/>
    </source>
</evidence>
<sequence length="147" mass="16795">MLKKRDEIFFSPFRSLLDLNREMGRFMDRFGDGESMPGGFRPDVDIVEKNGQLVVTADLPGMEEKDIEVVINEGVLIVKGERTEEKEETEKGFHRRERVFGKFVRQFALPKGADAENVKAVFKKGVLEVRIPLKAVAEEKKIQIEAK</sequence>
<feature type="domain" description="SHSP" evidence="3">
    <location>
        <begin position="35"/>
        <end position="147"/>
    </location>
</feature>
<dbReference type="Pfam" id="PF00011">
    <property type="entry name" value="HSP20"/>
    <property type="match status" value="1"/>
</dbReference>
<evidence type="ECO:0000256" key="1">
    <source>
        <dbReference type="PROSITE-ProRule" id="PRU00285"/>
    </source>
</evidence>
<evidence type="ECO:0000259" key="3">
    <source>
        <dbReference type="PROSITE" id="PS01031"/>
    </source>
</evidence>
<dbReference type="OrthoDB" id="9808910at2"/>